<dbReference type="EMBL" id="UYSG01011674">
    <property type="protein sequence ID" value="VDL63289.1"/>
    <property type="molecule type" value="Genomic_DNA"/>
</dbReference>
<evidence type="ECO:0000256" key="1">
    <source>
        <dbReference type="ARBA" id="ARBA00004141"/>
    </source>
</evidence>
<evidence type="ECO:0000313" key="8">
    <source>
        <dbReference type="WBParaSite" id="HDID_0001041901-mRNA-1"/>
    </source>
</evidence>
<accession>A0A0R3SXF1</accession>
<organism evidence="8">
    <name type="scientific">Hymenolepis diminuta</name>
    <name type="common">Rat tapeworm</name>
    <dbReference type="NCBI Taxonomy" id="6216"/>
    <lineage>
        <taxon>Eukaryota</taxon>
        <taxon>Metazoa</taxon>
        <taxon>Spiralia</taxon>
        <taxon>Lophotrochozoa</taxon>
        <taxon>Platyhelminthes</taxon>
        <taxon>Cestoda</taxon>
        <taxon>Eucestoda</taxon>
        <taxon>Cyclophyllidea</taxon>
        <taxon>Hymenolepididae</taxon>
        <taxon>Hymenolepis</taxon>
    </lineage>
</organism>
<dbReference type="GO" id="GO:0020037">
    <property type="term" value="F:heme binding"/>
    <property type="evidence" value="ECO:0007669"/>
    <property type="project" value="TreeGrafter"/>
</dbReference>
<feature type="transmembrane region" description="Helical" evidence="5">
    <location>
        <begin position="28"/>
        <end position="53"/>
    </location>
</feature>
<evidence type="ECO:0000256" key="2">
    <source>
        <dbReference type="ARBA" id="ARBA00022692"/>
    </source>
</evidence>
<evidence type="ECO:0000256" key="4">
    <source>
        <dbReference type="ARBA" id="ARBA00023136"/>
    </source>
</evidence>
<feature type="transmembrane region" description="Helical" evidence="5">
    <location>
        <begin position="103"/>
        <end position="122"/>
    </location>
</feature>
<dbReference type="Gene3D" id="1.20.1250.20">
    <property type="entry name" value="MFS general substrate transporter like domains"/>
    <property type="match status" value="1"/>
</dbReference>
<protein>
    <submittedName>
        <fullName evidence="8">Solute carrier family 49 member 3</fullName>
    </submittedName>
</protein>
<feature type="transmembrane region" description="Helical" evidence="5">
    <location>
        <begin position="73"/>
        <end position="96"/>
    </location>
</feature>
<name>A0A0R3SXF1_HYMDI</name>
<dbReference type="GO" id="GO:0016020">
    <property type="term" value="C:membrane"/>
    <property type="evidence" value="ECO:0007669"/>
    <property type="project" value="UniProtKB-SubCell"/>
</dbReference>
<dbReference type="Pfam" id="PF07690">
    <property type="entry name" value="MFS_1"/>
    <property type="match status" value="1"/>
</dbReference>
<keyword evidence="3 5" id="KW-1133">Transmembrane helix</keyword>
<dbReference type="AlphaFoldDB" id="A0A0R3SXF1"/>
<dbReference type="GO" id="GO:0015232">
    <property type="term" value="F:heme transmembrane transporter activity"/>
    <property type="evidence" value="ECO:0007669"/>
    <property type="project" value="TreeGrafter"/>
</dbReference>
<sequence>MGSCSLFQHKEKPNDTDDLQPILEKRRWFMLVIFSVITLLSAYQWMHLTIIMPSTIFFWNGSLPSDKREQEEAITWFSMIYMLMYIPMVVPGTWLLNRYGLRAALLTGAGLNAVGACVKCVSMELSHPYGVETTAALSSFPILMLGQCICALAQVFTLGMPAQLAATWFGESEVALATAIGVFSNQILCITLLGVKMVICTRGVLVKALWYSQFDTRFGLPPLMVPSPTDPSGDFDDYLVGFRILLYSGAAVMVSAFFGVLICKFLICCFTV</sequence>
<dbReference type="STRING" id="6216.A0A0R3SXF1"/>
<comment type="subcellular location">
    <subcellularLocation>
        <location evidence="1">Membrane</location>
        <topology evidence="1">Multi-pass membrane protein</topology>
    </subcellularLocation>
</comment>
<feature type="transmembrane region" description="Helical" evidence="5">
    <location>
        <begin position="174"/>
        <end position="199"/>
    </location>
</feature>
<proteinExistence type="predicted"/>
<dbReference type="GO" id="GO:0097037">
    <property type="term" value="P:heme export"/>
    <property type="evidence" value="ECO:0007669"/>
    <property type="project" value="TreeGrafter"/>
</dbReference>
<evidence type="ECO:0000313" key="6">
    <source>
        <dbReference type="EMBL" id="VDL63289.1"/>
    </source>
</evidence>
<feature type="transmembrane region" description="Helical" evidence="5">
    <location>
        <begin position="142"/>
        <end position="162"/>
    </location>
</feature>
<dbReference type="SUPFAM" id="SSF103473">
    <property type="entry name" value="MFS general substrate transporter"/>
    <property type="match status" value="1"/>
</dbReference>
<dbReference type="PANTHER" id="PTHR10924:SF4">
    <property type="entry name" value="GH15861P"/>
    <property type="match status" value="1"/>
</dbReference>
<evidence type="ECO:0000313" key="7">
    <source>
        <dbReference type="Proteomes" id="UP000274504"/>
    </source>
</evidence>
<gene>
    <name evidence="6" type="ORF">HDID_LOCUS10417</name>
</gene>
<keyword evidence="2 5" id="KW-0812">Transmembrane</keyword>
<dbReference type="Proteomes" id="UP000274504">
    <property type="component" value="Unassembled WGS sequence"/>
</dbReference>
<evidence type="ECO:0000256" key="5">
    <source>
        <dbReference type="SAM" id="Phobius"/>
    </source>
</evidence>
<dbReference type="OrthoDB" id="422206at2759"/>
<feature type="transmembrane region" description="Helical" evidence="5">
    <location>
        <begin position="244"/>
        <end position="267"/>
    </location>
</feature>
<dbReference type="PANTHER" id="PTHR10924">
    <property type="entry name" value="MAJOR FACILITATOR SUPERFAMILY PROTEIN-RELATED"/>
    <property type="match status" value="1"/>
</dbReference>
<dbReference type="InterPro" id="IPR036259">
    <property type="entry name" value="MFS_trans_sf"/>
</dbReference>
<keyword evidence="4 5" id="KW-0472">Membrane</keyword>
<dbReference type="InterPro" id="IPR011701">
    <property type="entry name" value="MFS"/>
</dbReference>
<dbReference type="WBParaSite" id="HDID_0001041901-mRNA-1">
    <property type="protein sequence ID" value="HDID_0001041901-mRNA-1"/>
    <property type="gene ID" value="HDID_0001041901"/>
</dbReference>
<reference evidence="8" key="1">
    <citation type="submission" date="2017-02" db="UniProtKB">
        <authorList>
            <consortium name="WormBaseParasite"/>
        </authorList>
    </citation>
    <scope>IDENTIFICATION</scope>
</reference>
<reference evidence="6 7" key="2">
    <citation type="submission" date="2018-11" db="EMBL/GenBank/DDBJ databases">
        <authorList>
            <consortium name="Pathogen Informatics"/>
        </authorList>
    </citation>
    <scope>NUCLEOTIDE SEQUENCE [LARGE SCALE GENOMIC DNA]</scope>
</reference>
<evidence type="ECO:0000256" key="3">
    <source>
        <dbReference type="ARBA" id="ARBA00022989"/>
    </source>
</evidence>
<dbReference type="InterPro" id="IPR049680">
    <property type="entry name" value="FLVCR1-2_SLC49-like"/>
</dbReference>